<proteinExistence type="predicted"/>
<accession>A0A1H6INV8</accession>
<evidence type="ECO:0000313" key="3">
    <source>
        <dbReference type="Proteomes" id="UP000199215"/>
    </source>
</evidence>
<dbReference type="RefSeq" id="WP_092816654.1">
    <property type="nucleotide sequence ID" value="NZ_FNWU01000003.1"/>
</dbReference>
<dbReference type="OrthoDB" id="336613at2157"/>
<keyword evidence="1" id="KW-1133">Transmembrane helix</keyword>
<reference evidence="2 3" key="1">
    <citation type="submission" date="2016-10" db="EMBL/GenBank/DDBJ databases">
        <authorList>
            <person name="de Groot N.N."/>
        </authorList>
    </citation>
    <scope>NUCLEOTIDE SEQUENCE [LARGE SCALE GENOMIC DNA]</scope>
    <source>
        <strain evidence="2 3">IBRC-M10418</strain>
    </source>
</reference>
<keyword evidence="1" id="KW-0812">Transmembrane</keyword>
<keyword evidence="1" id="KW-0472">Membrane</keyword>
<feature type="transmembrane region" description="Helical" evidence="1">
    <location>
        <begin position="34"/>
        <end position="56"/>
    </location>
</feature>
<gene>
    <name evidence="2" type="ORF">SAMN05192561_103106</name>
</gene>
<dbReference type="InterPro" id="IPR058337">
    <property type="entry name" value="DUF8024"/>
</dbReference>
<organism evidence="2 3">
    <name type="scientific">Halopenitus malekzadehii</name>
    <dbReference type="NCBI Taxonomy" id="1267564"/>
    <lineage>
        <taxon>Archaea</taxon>
        <taxon>Methanobacteriati</taxon>
        <taxon>Methanobacteriota</taxon>
        <taxon>Stenosarchaea group</taxon>
        <taxon>Halobacteria</taxon>
        <taxon>Halobacteriales</taxon>
        <taxon>Haloferacaceae</taxon>
        <taxon>Halopenitus</taxon>
    </lineage>
</organism>
<dbReference type="STRING" id="1267564.SAMN05192561_103106"/>
<evidence type="ECO:0000256" key="1">
    <source>
        <dbReference type="SAM" id="Phobius"/>
    </source>
</evidence>
<evidence type="ECO:0000313" key="2">
    <source>
        <dbReference type="EMBL" id="SEH49673.1"/>
    </source>
</evidence>
<dbReference type="AlphaFoldDB" id="A0A1H6INV8"/>
<dbReference type="EMBL" id="FNWU01000003">
    <property type="protein sequence ID" value="SEH49673.1"/>
    <property type="molecule type" value="Genomic_DNA"/>
</dbReference>
<keyword evidence="3" id="KW-1185">Reference proteome</keyword>
<protein>
    <submittedName>
        <fullName evidence="2">Uncharacterized protein</fullName>
    </submittedName>
</protein>
<dbReference type="Pfam" id="PF26067">
    <property type="entry name" value="DUF8024"/>
    <property type="match status" value="1"/>
</dbReference>
<name>A0A1H6INV8_9EURY</name>
<sequence length="72" mass="7387">MTPVEFLAELVFGVYQLASIFIENVVAGGDPLSIVAFLVGQVLIVGSIAAIAYLAVGALASTVGIQIPSPRK</sequence>
<feature type="transmembrane region" description="Helical" evidence="1">
    <location>
        <begin position="6"/>
        <end position="27"/>
    </location>
</feature>
<dbReference type="Proteomes" id="UP000199215">
    <property type="component" value="Unassembled WGS sequence"/>
</dbReference>